<evidence type="ECO:0000256" key="5">
    <source>
        <dbReference type="ARBA" id="ARBA00038894"/>
    </source>
</evidence>
<dbReference type="InterPro" id="IPR003736">
    <property type="entry name" value="PAAI_dom"/>
</dbReference>
<comment type="catalytic activity">
    <reaction evidence="7">
        <text>a medium-chain fatty acyl-CoA + H2O = a medium-chain fatty acid + CoA + H(+)</text>
        <dbReference type="Rhea" id="RHEA:68184"/>
        <dbReference type="ChEBI" id="CHEBI:15377"/>
        <dbReference type="ChEBI" id="CHEBI:15378"/>
        <dbReference type="ChEBI" id="CHEBI:57287"/>
        <dbReference type="ChEBI" id="CHEBI:59558"/>
        <dbReference type="ChEBI" id="CHEBI:90546"/>
    </reaction>
</comment>
<dbReference type="OrthoDB" id="9806185at2"/>
<dbReference type="InterPro" id="IPR029069">
    <property type="entry name" value="HotDog_dom_sf"/>
</dbReference>
<comment type="similarity">
    <text evidence="4">Belongs to the YigI thioesterase family.</text>
</comment>
<dbReference type="PANTHER" id="PTHR43240:SF20">
    <property type="entry name" value="MEDIUM_LONG-CHAIN ACYL-COA THIOESTERASE YIGI"/>
    <property type="match status" value="1"/>
</dbReference>
<dbReference type="AlphaFoldDB" id="A0A364NY55"/>
<protein>
    <recommendedName>
        <fullName evidence="6">Medium/long-chain acyl-CoA thioesterase YigI</fullName>
        <ecNumber evidence="5">3.1.2.20</ecNumber>
    </recommendedName>
</protein>
<dbReference type="InterPro" id="IPR006683">
    <property type="entry name" value="Thioestr_dom"/>
</dbReference>
<comment type="caution">
    <text evidence="9">The sequence shown here is derived from an EMBL/GenBank/DDBJ whole genome shotgun (WGS) entry which is preliminary data.</text>
</comment>
<dbReference type="Proteomes" id="UP000251075">
    <property type="component" value="Unassembled WGS sequence"/>
</dbReference>
<keyword evidence="1" id="KW-0378">Hydrolase</keyword>
<organism evidence="9 10">
    <name type="scientific">Paramagnetospirillum kuznetsovii</name>
    <dbReference type="NCBI Taxonomy" id="2053833"/>
    <lineage>
        <taxon>Bacteria</taxon>
        <taxon>Pseudomonadati</taxon>
        <taxon>Pseudomonadota</taxon>
        <taxon>Alphaproteobacteria</taxon>
        <taxon>Rhodospirillales</taxon>
        <taxon>Magnetospirillaceae</taxon>
        <taxon>Paramagnetospirillum</taxon>
    </lineage>
</organism>
<dbReference type="Pfam" id="PF03061">
    <property type="entry name" value="4HBT"/>
    <property type="match status" value="1"/>
</dbReference>
<dbReference type="PANTHER" id="PTHR43240">
    <property type="entry name" value="1,4-DIHYDROXY-2-NAPHTHOYL-COA THIOESTERASE 1"/>
    <property type="match status" value="1"/>
</dbReference>
<evidence type="ECO:0000313" key="9">
    <source>
        <dbReference type="EMBL" id="RAU21996.1"/>
    </source>
</evidence>
<evidence type="ECO:0000256" key="7">
    <source>
        <dbReference type="ARBA" id="ARBA00048062"/>
    </source>
</evidence>
<gene>
    <name evidence="9" type="ORF">CU669_09865</name>
</gene>
<comment type="catalytic activity">
    <reaction evidence="3">
        <text>a long-chain fatty acyl-CoA + H2O = a long-chain fatty acid + CoA + H(+)</text>
        <dbReference type="Rhea" id="RHEA:67680"/>
        <dbReference type="ChEBI" id="CHEBI:15377"/>
        <dbReference type="ChEBI" id="CHEBI:15378"/>
        <dbReference type="ChEBI" id="CHEBI:57287"/>
        <dbReference type="ChEBI" id="CHEBI:57560"/>
        <dbReference type="ChEBI" id="CHEBI:83139"/>
    </reaction>
</comment>
<proteinExistence type="inferred from homology"/>
<evidence type="ECO:0000256" key="3">
    <source>
        <dbReference type="ARBA" id="ARBA00036002"/>
    </source>
</evidence>
<dbReference type="Gene3D" id="3.10.129.10">
    <property type="entry name" value="Hotdog Thioesterase"/>
    <property type="match status" value="1"/>
</dbReference>
<evidence type="ECO:0000256" key="2">
    <source>
        <dbReference type="ARBA" id="ARBA00035880"/>
    </source>
</evidence>
<keyword evidence="10" id="KW-1185">Reference proteome</keyword>
<accession>A0A364NY55</accession>
<dbReference type="SUPFAM" id="SSF54637">
    <property type="entry name" value="Thioesterase/thiol ester dehydrase-isomerase"/>
    <property type="match status" value="1"/>
</dbReference>
<feature type="domain" description="Thioesterase" evidence="8">
    <location>
        <begin position="51"/>
        <end position="121"/>
    </location>
</feature>
<evidence type="ECO:0000313" key="10">
    <source>
        <dbReference type="Proteomes" id="UP000251075"/>
    </source>
</evidence>
<dbReference type="CDD" id="cd03443">
    <property type="entry name" value="PaaI_thioesterase"/>
    <property type="match status" value="1"/>
</dbReference>
<dbReference type="RefSeq" id="WP_112144189.1">
    <property type="nucleotide sequence ID" value="NZ_PGTO01000006.1"/>
</dbReference>
<dbReference type="EC" id="3.1.2.20" evidence="5"/>
<reference evidence="9 10" key="1">
    <citation type="submission" date="2017-11" db="EMBL/GenBank/DDBJ databases">
        <title>Draft genome sequence of magnetotactic bacterium Magnetospirillum kuznetsovii LBB-42.</title>
        <authorList>
            <person name="Grouzdev D.S."/>
            <person name="Rysina M.S."/>
            <person name="Baslerov R.V."/>
            <person name="Koziaeva V."/>
        </authorList>
    </citation>
    <scope>NUCLEOTIDE SEQUENCE [LARGE SCALE GENOMIC DNA]</scope>
    <source>
        <strain evidence="9 10">LBB-42</strain>
    </source>
</reference>
<name>A0A364NY55_9PROT</name>
<sequence length="140" mass="14925">MTPKDPSFRDRVKASFDAQTFMRTLGVRMAALEPGHCVLEMPVRPDLCQQNGFVHAGATTAIADTAAGYAAFSLMPVGANVLTVEFKLNLLNPAEGETLVARAQVIKPGRTLMVVRSDVFGARGGAEKLVATMLATMMSL</sequence>
<dbReference type="EMBL" id="PGTO01000006">
    <property type="protein sequence ID" value="RAU21996.1"/>
    <property type="molecule type" value="Genomic_DNA"/>
</dbReference>
<dbReference type="NCBIfam" id="TIGR00369">
    <property type="entry name" value="unchar_dom_1"/>
    <property type="match status" value="1"/>
</dbReference>
<comment type="catalytic activity">
    <reaction evidence="2">
        <text>a fatty acyl-CoA + H2O = a fatty acid + CoA + H(+)</text>
        <dbReference type="Rhea" id="RHEA:16781"/>
        <dbReference type="ChEBI" id="CHEBI:15377"/>
        <dbReference type="ChEBI" id="CHEBI:15378"/>
        <dbReference type="ChEBI" id="CHEBI:28868"/>
        <dbReference type="ChEBI" id="CHEBI:57287"/>
        <dbReference type="ChEBI" id="CHEBI:77636"/>
        <dbReference type="EC" id="3.1.2.20"/>
    </reaction>
</comment>
<dbReference type="GO" id="GO:0047617">
    <property type="term" value="F:fatty acyl-CoA hydrolase activity"/>
    <property type="evidence" value="ECO:0007669"/>
    <property type="project" value="UniProtKB-EC"/>
</dbReference>
<evidence type="ECO:0000259" key="8">
    <source>
        <dbReference type="Pfam" id="PF03061"/>
    </source>
</evidence>
<evidence type="ECO:0000256" key="1">
    <source>
        <dbReference type="ARBA" id="ARBA00022801"/>
    </source>
</evidence>
<evidence type="ECO:0000256" key="4">
    <source>
        <dbReference type="ARBA" id="ARBA00038381"/>
    </source>
</evidence>
<evidence type="ECO:0000256" key="6">
    <source>
        <dbReference type="ARBA" id="ARBA00040062"/>
    </source>
</evidence>